<keyword evidence="4" id="KW-0808">Transferase</keyword>
<evidence type="ECO:0000313" key="4">
    <source>
        <dbReference type="EMBL" id="KAF3327275.1"/>
    </source>
</evidence>
<dbReference type="InterPro" id="IPR015424">
    <property type="entry name" value="PyrdxlP-dep_Trfase"/>
</dbReference>
<evidence type="ECO:0000256" key="2">
    <source>
        <dbReference type="ARBA" id="ARBA00022898"/>
    </source>
</evidence>
<dbReference type="AlphaFoldDB" id="A0A833QJP5"/>
<dbReference type="PANTHER" id="PTHR43795">
    <property type="entry name" value="BIFUNCTIONAL ASPARTATE AMINOTRANSFERASE AND GLUTAMATE/ASPARTATE-PREPHENATE AMINOTRANSFERASE-RELATED"/>
    <property type="match status" value="1"/>
</dbReference>
<dbReference type="InterPro" id="IPR006948">
    <property type="entry name" value="Alliinase_C"/>
</dbReference>
<dbReference type="SUPFAM" id="SSF53383">
    <property type="entry name" value="PLP-dependent transferases"/>
    <property type="match status" value="1"/>
</dbReference>
<dbReference type="InterPro" id="IPR050478">
    <property type="entry name" value="Ethylene_sulfur-biosynth"/>
</dbReference>
<protein>
    <submittedName>
        <fullName evidence="4">Tryptophan aminotransferase-related protein 2-like isoform X2</fullName>
    </submittedName>
</protein>
<gene>
    <name evidence="4" type="ORF">FCM35_KLT07393</name>
</gene>
<dbReference type="EMBL" id="SWLB01000017">
    <property type="protein sequence ID" value="KAF3327275.1"/>
    <property type="molecule type" value="Genomic_DNA"/>
</dbReference>
<reference evidence="4" key="1">
    <citation type="submission" date="2020-01" db="EMBL/GenBank/DDBJ databases">
        <title>Genome sequence of Kobresia littledalei, the first chromosome-level genome in the family Cyperaceae.</title>
        <authorList>
            <person name="Qu G."/>
        </authorList>
    </citation>
    <scope>NUCLEOTIDE SEQUENCE</scope>
    <source>
        <strain evidence="4">C.B.Clarke</strain>
        <tissue evidence="4">Leaf</tissue>
    </source>
</reference>
<evidence type="ECO:0000256" key="1">
    <source>
        <dbReference type="ARBA" id="ARBA00001933"/>
    </source>
</evidence>
<dbReference type="GO" id="GO:0016846">
    <property type="term" value="F:carbon-sulfur lyase activity"/>
    <property type="evidence" value="ECO:0007669"/>
    <property type="project" value="InterPro"/>
</dbReference>
<proteinExistence type="predicted"/>
<comment type="caution">
    <text evidence="4">The sequence shown here is derived from an EMBL/GenBank/DDBJ whole genome shotgun (WGS) entry which is preliminary data.</text>
</comment>
<sequence length="189" mass="21241">MFSIFSFLNCTDVLRDSWYPKSGLFHWAGDASTFKGGASSSFIEIVCSPNNPDGATRRAVLDSEASKRVHDLAYYWPQYTPMHGQTNNDIMLFTVSKATGHAGKQIRWVLVKDADIARKTIKFIEMNSIGVSADSQVCAARILPVVFDSYELSASNGVSRLFHFSWCLLADRWWRFCQAVKESAHFSLP</sequence>
<dbReference type="PANTHER" id="PTHR43795:SF22">
    <property type="entry name" value="TRYPTOPHAN AMINOTRANSFERASE-RELATED PROTEIN 2"/>
    <property type="match status" value="1"/>
</dbReference>
<name>A0A833QJP5_9POAL</name>
<comment type="cofactor">
    <cofactor evidence="1">
        <name>pyridoxal 5'-phosphate</name>
        <dbReference type="ChEBI" id="CHEBI:597326"/>
    </cofactor>
</comment>
<accession>A0A833QJP5</accession>
<dbReference type="OrthoDB" id="2020362at2759"/>
<dbReference type="InterPro" id="IPR015421">
    <property type="entry name" value="PyrdxlP-dep_Trfase_major"/>
</dbReference>
<organism evidence="4 5">
    <name type="scientific">Carex littledalei</name>
    <dbReference type="NCBI Taxonomy" id="544730"/>
    <lineage>
        <taxon>Eukaryota</taxon>
        <taxon>Viridiplantae</taxon>
        <taxon>Streptophyta</taxon>
        <taxon>Embryophyta</taxon>
        <taxon>Tracheophyta</taxon>
        <taxon>Spermatophyta</taxon>
        <taxon>Magnoliopsida</taxon>
        <taxon>Liliopsida</taxon>
        <taxon>Poales</taxon>
        <taxon>Cyperaceae</taxon>
        <taxon>Cyperoideae</taxon>
        <taxon>Cariceae</taxon>
        <taxon>Carex</taxon>
        <taxon>Carex subgen. Euthyceras</taxon>
    </lineage>
</organism>
<dbReference type="Proteomes" id="UP000623129">
    <property type="component" value="Unassembled WGS sequence"/>
</dbReference>
<dbReference type="GO" id="GO:0006520">
    <property type="term" value="P:amino acid metabolic process"/>
    <property type="evidence" value="ECO:0007669"/>
    <property type="project" value="TreeGrafter"/>
</dbReference>
<dbReference type="Gene3D" id="3.40.640.10">
    <property type="entry name" value="Type I PLP-dependent aspartate aminotransferase-like (Major domain)"/>
    <property type="match status" value="1"/>
</dbReference>
<dbReference type="Pfam" id="PF04864">
    <property type="entry name" value="Alliinase_C"/>
    <property type="match status" value="1"/>
</dbReference>
<evidence type="ECO:0000313" key="5">
    <source>
        <dbReference type="Proteomes" id="UP000623129"/>
    </source>
</evidence>
<evidence type="ECO:0000259" key="3">
    <source>
        <dbReference type="Pfam" id="PF04864"/>
    </source>
</evidence>
<keyword evidence="4" id="KW-0032">Aminotransferase</keyword>
<feature type="domain" description="Alliinase C-terminal" evidence="3">
    <location>
        <begin position="20"/>
        <end position="189"/>
    </location>
</feature>
<keyword evidence="2" id="KW-0663">Pyridoxal phosphate</keyword>
<dbReference type="GO" id="GO:0008483">
    <property type="term" value="F:transaminase activity"/>
    <property type="evidence" value="ECO:0007669"/>
    <property type="project" value="UniProtKB-KW"/>
</dbReference>
<keyword evidence="5" id="KW-1185">Reference proteome</keyword>